<feature type="chain" id="PRO_5038789696" evidence="1">
    <location>
        <begin position="24"/>
        <end position="142"/>
    </location>
</feature>
<evidence type="ECO:0000256" key="1">
    <source>
        <dbReference type="SAM" id="SignalP"/>
    </source>
</evidence>
<keyword evidence="1" id="KW-0732">Signal</keyword>
<sequence length="142" mass="15272">MKLNRVMLALVALSIAAITPAFAQEKVQFMDSAKMTWKPAPTPGASFATVWGDMDKGPFGAFVKFEPGAKFANHMHSSQLRVAVIKGAYLYKGVNGEVHRVGPGCFISTPAADHHQSGGDAKLGALFYMESNGKFDLVPDQK</sequence>
<dbReference type="InterPro" id="IPR014710">
    <property type="entry name" value="RmlC-like_jellyroll"/>
</dbReference>
<reference evidence="3" key="1">
    <citation type="submission" date="2020-07" db="EMBL/GenBank/DDBJ databases">
        <title>Huge and variable diversity of episymbiotic CPR bacteria and DPANN archaea in groundwater ecosystems.</title>
        <authorList>
            <person name="He C.Y."/>
            <person name="Keren R."/>
            <person name="Whittaker M."/>
            <person name="Farag I.F."/>
            <person name="Doudna J."/>
            <person name="Cate J.H.D."/>
            <person name="Banfield J.F."/>
        </authorList>
    </citation>
    <scope>NUCLEOTIDE SEQUENCE</scope>
    <source>
        <strain evidence="3">NC_groundwater_928_Pr1_S-0.2um_72_17</strain>
    </source>
</reference>
<feature type="signal peptide" evidence="1">
    <location>
        <begin position="1"/>
        <end position="23"/>
    </location>
</feature>
<feature type="domain" description="ChrR-like cupin" evidence="2">
    <location>
        <begin position="29"/>
        <end position="117"/>
    </location>
</feature>
<accession>A0A9D6L8U8</accession>
<organism evidence="3 4">
    <name type="scientific">Eiseniibacteriota bacterium</name>
    <dbReference type="NCBI Taxonomy" id="2212470"/>
    <lineage>
        <taxon>Bacteria</taxon>
        <taxon>Candidatus Eiseniibacteriota</taxon>
    </lineage>
</organism>
<evidence type="ECO:0000313" key="3">
    <source>
        <dbReference type="EMBL" id="MBI3539065.1"/>
    </source>
</evidence>
<comment type="caution">
    <text evidence="3">The sequence shown here is derived from an EMBL/GenBank/DDBJ whole genome shotgun (WGS) entry which is preliminary data.</text>
</comment>
<dbReference type="SUPFAM" id="SSF51182">
    <property type="entry name" value="RmlC-like cupins"/>
    <property type="match status" value="1"/>
</dbReference>
<dbReference type="AlphaFoldDB" id="A0A9D6L8U8"/>
<dbReference type="EMBL" id="JACQAY010000063">
    <property type="protein sequence ID" value="MBI3539065.1"/>
    <property type="molecule type" value="Genomic_DNA"/>
</dbReference>
<dbReference type="Proteomes" id="UP000807850">
    <property type="component" value="Unassembled WGS sequence"/>
</dbReference>
<dbReference type="Pfam" id="PF12973">
    <property type="entry name" value="Cupin_7"/>
    <property type="match status" value="1"/>
</dbReference>
<dbReference type="InterPro" id="IPR025979">
    <property type="entry name" value="ChrR-like_cupin_dom"/>
</dbReference>
<evidence type="ECO:0000313" key="4">
    <source>
        <dbReference type="Proteomes" id="UP000807850"/>
    </source>
</evidence>
<gene>
    <name evidence="3" type="ORF">HY076_02180</name>
</gene>
<dbReference type="InterPro" id="IPR011051">
    <property type="entry name" value="RmlC_Cupin_sf"/>
</dbReference>
<protein>
    <submittedName>
        <fullName evidence="3">Cupin domain-containing protein</fullName>
    </submittedName>
</protein>
<name>A0A9D6L8U8_UNCEI</name>
<proteinExistence type="predicted"/>
<evidence type="ECO:0000259" key="2">
    <source>
        <dbReference type="Pfam" id="PF12973"/>
    </source>
</evidence>
<dbReference type="Gene3D" id="2.60.120.10">
    <property type="entry name" value="Jelly Rolls"/>
    <property type="match status" value="1"/>
</dbReference>